<reference evidence="3" key="1">
    <citation type="submission" date="2025-08" db="UniProtKB">
        <authorList>
            <consortium name="RefSeq"/>
        </authorList>
    </citation>
    <scope>IDENTIFICATION</scope>
    <source>
        <strain evidence="3">Airmid</strain>
    </source>
</reference>
<feature type="domain" description="KHA" evidence="1">
    <location>
        <begin position="15"/>
        <end position="111"/>
    </location>
</feature>
<dbReference type="RefSeq" id="XP_027204510.1">
    <property type="nucleotide sequence ID" value="XM_027348709.1"/>
</dbReference>
<dbReference type="Gene3D" id="6.10.140.750">
    <property type="match status" value="1"/>
</dbReference>
<dbReference type="SUPFAM" id="SSF54695">
    <property type="entry name" value="POZ domain"/>
    <property type="match status" value="1"/>
</dbReference>
<dbReference type="Pfam" id="PF11834">
    <property type="entry name" value="KHA"/>
    <property type="match status" value="1"/>
</dbReference>
<dbReference type="InParanoid" id="A0A6P6YGX2"/>
<dbReference type="PANTHER" id="PTHR14136:SF17">
    <property type="entry name" value="BTB_POZ DOMAIN-CONTAINING PROTEIN KCTD9"/>
    <property type="match status" value="1"/>
</dbReference>
<protein>
    <submittedName>
        <fullName evidence="3">BTB/POZ domain-containing protein KCTD9-like</fullName>
    </submittedName>
</protein>
<dbReference type="SUPFAM" id="SSF141571">
    <property type="entry name" value="Pentapeptide repeat-like"/>
    <property type="match status" value="1"/>
</dbReference>
<organism evidence="2 3">
    <name type="scientific">Dermatophagoides pteronyssinus</name>
    <name type="common">European house dust mite</name>
    <dbReference type="NCBI Taxonomy" id="6956"/>
    <lineage>
        <taxon>Eukaryota</taxon>
        <taxon>Metazoa</taxon>
        <taxon>Ecdysozoa</taxon>
        <taxon>Arthropoda</taxon>
        <taxon>Chelicerata</taxon>
        <taxon>Arachnida</taxon>
        <taxon>Acari</taxon>
        <taxon>Acariformes</taxon>
        <taxon>Sarcoptiformes</taxon>
        <taxon>Astigmata</taxon>
        <taxon>Psoroptidia</taxon>
        <taxon>Analgoidea</taxon>
        <taxon>Pyroglyphidae</taxon>
        <taxon>Dermatophagoidinae</taxon>
        <taxon>Dermatophagoides</taxon>
    </lineage>
</organism>
<dbReference type="OrthoDB" id="9989223at2759"/>
<proteinExistence type="predicted"/>
<dbReference type="Proteomes" id="UP000515146">
    <property type="component" value="Unplaced"/>
</dbReference>
<name>A0A6P6YGX2_DERPT</name>
<evidence type="ECO:0000313" key="2">
    <source>
        <dbReference type="Proteomes" id="UP000515146"/>
    </source>
</evidence>
<keyword evidence="2" id="KW-1185">Reference proteome</keyword>
<dbReference type="GO" id="GO:0051260">
    <property type="term" value="P:protein homooligomerization"/>
    <property type="evidence" value="ECO:0007669"/>
    <property type="project" value="InterPro"/>
</dbReference>
<evidence type="ECO:0000313" key="3">
    <source>
        <dbReference type="RefSeq" id="XP_027204510.1"/>
    </source>
</evidence>
<dbReference type="InterPro" id="IPR051082">
    <property type="entry name" value="Pentapeptide-BTB/POZ_domain"/>
</dbReference>
<evidence type="ECO:0000259" key="1">
    <source>
        <dbReference type="PROSITE" id="PS51490"/>
    </source>
</evidence>
<dbReference type="Gene3D" id="3.30.710.10">
    <property type="entry name" value="Potassium Channel Kv1.1, Chain A"/>
    <property type="match status" value="1"/>
</dbReference>
<dbReference type="AlphaFoldDB" id="A0A6P6YGX2"/>
<gene>
    <name evidence="3" type="primary">LOC113798213</name>
</gene>
<dbReference type="Gene3D" id="2.160.20.80">
    <property type="entry name" value="E3 ubiquitin-protein ligase SopA"/>
    <property type="match status" value="1"/>
</dbReference>
<dbReference type="InterPro" id="IPR001646">
    <property type="entry name" value="5peptide_repeat"/>
</dbReference>
<dbReference type="InterPro" id="IPR000210">
    <property type="entry name" value="BTB/POZ_dom"/>
</dbReference>
<dbReference type="SMART" id="SM00225">
    <property type="entry name" value="BTB"/>
    <property type="match status" value="1"/>
</dbReference>
<dbReference type="InterPro" id="IPR021789">
    <property type="entry name" value="KHA_dom"/>
</dbReference>
<accession>A0A6P6YGX2</accession>
<dbReference type="InterPro" id="IPR011333">
    <property type="entry name" value="SKP1/BTB/POZ_sf"/>
</dbReference>
<dbReference type="PROSITE" id="PS51490">
    <property type="entry name" value="KHA"/>
    <property type="match status" value="1"/>
</dbReference>
<sequence>MESTINKQNKHFHKRITIYMDIMPHNEKQMEKCHSHPHGKVFALPNNIDTLLTNIEEKFQSKTKENSSLKLFTKNFGEIDDIDLIRDDEILYACYVNNQTGDIMTAKCLCMIPMENNDNKSNKPSICNDNSDYKSTKTTMKTKLNDEWIKLNIGGKIFTTTRSTIVAKEPDSMLAKMFETFHLDNENFIGQSSKQQQPTTKSIVQNNVSNGEFEKNNCDENSTTKIEQNCQKIINDNGNGNGDNKTSCNATTTIQLLNDNNNTCIVPSLIDEQGAYMIDRSPEYFEPLLGYLRHGNLIIDKHLNPMGVLEEAKFYGFYSLLPELEATVLQESLLQNTIERLIGLAPLTRKDVVKAIIQTSTNTRLRFQGVNLTGADLSKLDLSNINFKYSILRGANLQGATLNNCCLERADLSKCNLEGATLINCHMVCCNLEYSILRGSNMDSPTLTELTNLEGANLNNVNLEGSKMHRVNLRIASLKNANAQNCNLDHSCLAGANLENCDLSGSDLNEVNLRGANLKGTRFDLIHTPLHMFYLTS</sequence>
<dbReference type="OMA" id="NANAQNC"/>
<dbReference type="Pfam" id="PF02214">
    <property type="entry name" value="BTB_2"/>
    <property type="match status" value="1"/>
</dbReference>
<dbReference type="KEGG" id="dpte:113798213"/>
<dbReference type="PANTHER" id="PTHR14136">
    <property type="entry name" value="BTB_POZ DOMAIN-CONTAINING PROTEIN KCTD9"/>
    <property type="match status" value="1"/>
</dbReference>
<dbReference type="InterPro" id="IPR003131">
    <property type="entry name" value="T1-type_BTB"/>
</dbReference>
<dbReference type="Pfam" id="PF00805">
    <property type="entry name" value="Pentapeptide"/>
    <property type="match status" value="4"/>
</dbReference>